<dbReference type="GO" id="GO:0046872">
    <property type="term" value="F:metal ion binding"/>
    <property type="evidence" value="ECO:0007669"/>
    <property type="project" value="UniProtKB-KW"/>
</dbReference>
<dbReference type="AlphaFoldDB" id="A0A1H9BEE8"/>
<keyword evidence="3" id="KW-0378">Hydrolase</keyword>
<reference evidence="6 7" key="1">
    <citation type="submission" date="2016-10" db="EMBL/GenBank/DDBJ databases">
        <authorList>
            <person name="de Groot N.N."/>
        </authorList>
    </citation>
    <scope>NUCLEOTIDE SEQUENCE [LARGE SCALE GENOMIC DNA]</scope>
    <source>
        <strain evidence="6 7">DSM 21035</strain>
    </source>
</reference>
<name>A0A1H9BEE8_9FLAO</name>
<dbReference type="PANTHER" id="PTHR15162:SF7">
    <property type="entry name" value="SUCCINYLGLUTAMATE DESUCCINYLASE"/>
    <property type="match status" value="1"/>
</dbReference>
<sequence length="394" mass="44967">MNNLETKPIDTSKNTHLLFEIEKGIALPTIVFFGGIHGNEKAGVTALKRVLTDIDTYNLHGNVYGILGNLKALDEDQRYIDEDLNRLWTKAHIEKVLSKTSVNNEELQLQEIFGLIKKFLEKNKGPFYFIDLHTTSSQSLPFITINDALINRGFSKLFPVPIVLGIEEYLEGALLSYINSLGYVSIGFESGQHTDIRSVENNIAFIHLALVFSGILDKINTNVDHHLETLKSASKGSDQFYEIVHLLKITGKDHFKMKEGFKSFQRISKGTPIATYNEKEICSNHNGYLFMPLYQNKGNEGFFIIKPILPFFLFLSRVLRRFKVDSLLVGLPGISWESKKEGVLKADLKVVQFLAKPIFHILGYRSRTVTENKVLLYNRERVAKSKIYKKESWY</sequence>
<dbReference type="EMBL" id="FOFN01000001">
    <property type="protein sequence ID" value="SEP87390.1"/>
    <property type="molecule type" value="Genomic_DNA"/>
</dbReference>
<dbReference type="OrthoDB" id="1523003at2"/>
<gene>
    <name evidence="6" type="ORF">SAMN05421824_0557</name>
</gene>
<dbReference type="InterPro" id="IPR050178">
    <property type="entry name" value="AspA/AstE_fam"/>
</dbReference>
<dbReference type="PANTHER" id="PTHR15162">
    <property type="entry name" value="ASPARTOACYLASE"/>
    <property type="match status" value="1"/>
</dbReference>
<keyword evidence="2" id="KW-0479">Metal-binding</keyword>
<evidence type="ECO:0000259" key="5">
    <source>
        <dbReference type="Pfam" id="PF24827"/>
    </source>
</evidence>
<evidence type="ECO:0000256" key="2">
    <source>
        <dbReference type="ARBA" id="ARBA00022723"/>
    </source>
</evidence>
<dbReference type="RefSeq" id="WP_092575035.1">
    <property type="nucleotide sequence ID" value="NZ_FOFN01000001.1"/>
</dbReference>
<feature type="domain" description="Succinylglutamate desuccinylase/Aspartoacylase catalytic" evidence="5">
    <location>
        <begin position="27"/>
        <end position="146"/>
    </location>
</feature>
<evidence type="ECO:0000256" key="4">
    <source>
        <dbReference type="ARBA" id="ARBA00022833"/>
    </source>
</evidence>
<dbReference type="SUPFAM" id="SSF53187">
    <property type="entry name" value="Zn-dependent exopeptidases"/>
    <property type="match status" value="1"/>
</dbReference>
<dbReference type="InterPro" id="IPR055438">
    <property type="entry name" value="AstE_AspA_cat"/>
</dbReference>
<evidence type="ECO:0000313" key="6">
    <source>
        <dbReference type="EMBL" id="SEP87390.1"/>
    </source>
</evidence>
<dbReference type="GO" id="GO:0005829">
    <property type="term" value="C:cytosol"/>
    <property type="evidence" value="ECO:0007669"/>
    <property type="project" value="TreeGrafter"/>
</dbReference>
<dbReference type="GO" id="GO:0016788">
    <property type="term" value="F:hydrolase activity, acting on ester bonds"/>
    <property type="evidence" value="ECO:0007669"/>
    <property type="project" value="InterPro"/>
</dbReference>
<protein>
    <submittedName>
        <fullName evidence="6">Succinylglutamate desuccinylase</fullName>
    </submittedName>
</protein>
<keyword evidence="7" id="KW-1185">Reference proteome</keyword>
<evidence type="ECO:0000256" key="3">
    <source>
        <dbReference type="ARBA" id="ARBA00022801"/>
    </source>
</evidence>
<dbReference type="Gene3D" id="3.40.630.10">
    <property type="entry name" value="Zn peptidases"/>
    <property type="match status" value="1"/>
</dbReference>
<organism evidence="6 7">
    <name type="scientific">Hyunsoonleella jejuensis</name>
    <dbReference type="NCBI Taxonomy" id="419940"/>
    <lineage>
        <taxon>Bacteria</taxon>
        <taxon>Pseudomonadati</taxon>
        <taxon>Bacteroidota</taxon>
        <taxon>Flavobacteriia</taxon>
        <taxon>Flavobacteriales</taxon>
        <taxon>Flavobacteriaceae</taxon>
    </lineage>
</organism>
<proteinExistence type="predicted"/>
<accession>A0A1H9BEE8</accession>
<evidence type="ECO:0000313" key="7">
    <source>
        <dbReference type="Proteomes" id="UP000198999"/>
    </source>
</evidence>
<keyword evidence="4" id="KW-0862">Zinc</keyword>
<dbReference type="Pfam" id="PF24827">
    <property type="entry name" value="AstE_AspA_cat"/>
    <property type="match status" value="1"/>
</dbReference>
<comment type="cofactor">
    <cofactor evidence="1">
        <name>Zn(2+)</name>
        <dbReference type="ChEBI" id="CHEBI:29105"/>
    </cofactor>
</comment>
<dbReference type="STRING" id="419940.SAMN05421824_0557"/>
<dbReference type="Proteomes" id="UP000198999">
    <property type="component" value="Unassembled WGS sequence"/>
</dbReference>
<evidence type="ECO:0000256" key="1">
    <source>
        <dbReference type="ARBA" id="ARBA00001947"/>
    </source>
</evidence>